<dbReference type="STRING" id="55952.BU52_23635"/>
<dbReference type="eggNOG" id="COG4243">
    <property type="taxonomic scope" value="Bacteria"/>
</dbReference>
<dbReference type="PANTHER" id="PTHR34403">
    <property type="entry name" value="TOL-PAL SYSTEM PROTEIN TOLA"/>
    <property type="match status" value="1"/>
</dbReference>
<dbReference type="EMBL" id="JFCB01000023">
    <property type="protein sequence ID" value="KES04825.1"/>
    <property type="molecule type" value="Genomic_DNA"/>
</dbReference>
<feature type="compositionally biased region" description="Low complexity" evidence="1">
    <location>
        <begin position="396"/>
        <end position="422"/>
    </location>
</feature>
<name>A0A081XMQ2_STRTO</name>
<proteinExistence type="predicted"/>
<accession>A0A081XMQ2</accession>
<feature type="transmembrane region" description="Helical" evidence="2">
    <location>
        <begin position="308"/>
        <end position="327"/>
    </location>
</feature>
<feature type="region of interest" description="Disordered" evidence="1">
    <location>
        <begin position="364"/>
        <end position="458"/>
    </location>
</feature>
<organism evidence="3 4">
    <name type="scientific">Streptomyces toyocaensis</name>
    <dbReference type="NCBI Taxonomy" id="55952"/>
    <lineage>
        <taxon>Bacteria</taxon>
        <taxon>Bacillati</taxon>
        <taxon>Actinomycetota</taxon>
        <taxon>Actinomycetes</taxon>
        <taxon>Kitasatosporales</taxon>
        <taxon>Streptomycetaceae</taxon>
        <taxon>Streptomyces</taxon>
    </lineage>
</organism>
<protein>
    <submittedName>
        <fullName evidence="3">Uncharacterized protein</fullName>
    </submittedName>
</protein>
<feature type="compositionally biased region" description="Pro residues" evidence="1">
    <location>
        <begin position="442"/>
        <end position="452"/>
    </location>
</feature>
<keyword evidence="2" id="KW-1133">Transmembrane helix</keyword>
<feature type="transmembrane region" description="Helical" evidence="2">
    <location>
        <begin position="210"/>
        <end position="229"/>
    </location>
</feature>
<gene>
    <name evidence="3" type="ORF">BU52_23635</name>
</gene>
<sequence>MTPAGPAARRVGARRAPLLLAAGVCLLAGLDAALVLLGLPAPITSDRLPQVHGMLLVLGFAGTLVALERAVALGGRWPYLAPAALGGGGLLLLSPVDLVVPRLLLVAGATVLAVLYVRFWQRQPGPALIAQGAGAVSALGAALLWLGGLDVPRLLPWLVAFLVLTIAGERLELARVALLAPRAEPAFLACAGAVVTGVVTTLMWPATGTLLLGAALLALVAWLVVHDVARRLLRSTGLPRFSAACLLAGYAWLGLAGALWLLGGPVAGGSRYDAVVHAVFLGFVMSMIMAHAPVILPAVLRRPLPYHPGLAVAAWLLHGSLTLRVVVGDLRELRGAWQLGGALNIAAVLLFVLTAATSSVTATRRAAASSATRRPDADPVPDPDADADAVPDPDADAVPGPDADAVPGPDADADADSVPGPEADADADPVPGPDADAVPQPDADPVPAPVPADPRNDR</sequence>
<evidence type="ECO:0000256" key="1">
    <source>
        <dbReference type="SAM" id="MobiDB-lite"/>
    </source>
</evidence>
<feature type="transmembrane region" description="Helical" evidence="2">
    <location>
        <begin position="241"/>
        <end position="262"/>
    </location>
</feature>
<feature type="compositionally biased region" description="Acidic residues" evidence="1">
    <location>
        <begin position="379"/>
        <end position="395"/>
    </location>
</feature>
<feature type="transmembrane region" description="Helical" evidence="2">
    <location>
        <begin position="102"/>
        <end position="120"/>
    </location>
</feature>
<keyword evidence="2" id="KW-0812">Transmembrane</keyword>
<keyword evidence="2" id="KW-0472">Membrane</keyword>
<feature type="transmembrane region" description="Helical" evidence="2">
    <location>
        <begin position="127"/>
        <end position="148"/>
    </location>
</feature>
<evidence type="ECO:0000256" key="2">
    <source>
        <dbReference type="SAM" id="Phobius"/>
    </source>
</evidence>
<evidence type="ECO:0000313" key="4">
    <source>
        <dbReference type="Proteomes" id="UP000028341"/>
    </source>
</evidence>
<dbReference type="AlphaFoldDB" id="A0A081XMQ2"/>
<feature type="transmembrane region" description="Helical" evidence="2">
    <location>
        <begin position="274"/>
        <end position="296"/>
    </location>
</feature>
<dbReference type="PANTHER" id="PTHR34403:SF14">
    <property type="entry name" value="OS05G0225800 PROTEIN"/>
    <property type="match status" value="1"/>
</dbReference>
<dbReference type="Proteomes" id="UP000028341">
    <property type="component" value="Unassembled WGS sequence"/>
</dbReference>
<feature type="transmembrane region" description="Helical" evidence="2">
    <location>
        <begin position="339"/>
        <end position="363"/>
    </location>
</feature>
<feature type="transmembrane region" description="Helical" evidence="2">
    <location>
        <begin position="48"/>
        <end position="67"/>
    </location>
</feature>
<reference evidence="3 4" key="1">
    <citation type="submission" date="2014-02" db="EMBL/GenBank/DDBJ databases">
        <title>The genome announcement of Streptomyces toyocaensis NRRL15009.</title>
        <authorList>
            <person name="Hong H.-J."/>
            <person name="Kwun M.J."/>
        </authorList>
    </citation>
    <scope>NUCLEOTIDE SEQUENCE [LARGE SCALE GENOMIC DNA]</scope>
    <source>
        <strain evidence="3 4">NRRL 15009</strain>
    </source>
</reference>
<dbReference type="InterPro" id="IPR050972">
    <property type="entry name" value="SDr-like"/>
</dbReference>
<evidence type="ECO:0000313" key="3">
    <source>
        <dbReference type="EMBL" id="KES04825.1"/>
    </source>
</evidence>
<keyword evidence="4" id="KW-1185">Reference proteome</keyword>
<dbReference type="RefSeq" id="WP_063830028.1">
    <property type="nucleotide sequence ID" value="NZ_JBFADL010000022.1"/>
</dbReference>
<feature type="transmembrane region" description="Helical" evidence="2">
    <location>
        <begin position="79"/>
        <end position="96"/>
    </location>
</feature>
<comment type="caution">
    <text evidence="3">The sequence shown here is derived from an EMBL/GenBank/DDBJ whole genome shotgun (WGS) entry which is preliminary data.</text>
</comment>